<evidence type="ECO:0000313" key="2">
    <source>
        <dbReference type="EMBL" id="KAF0718418.1"/>
    </source>
</evidence>
<organism evidence="3 4">
    <name type="scientific">Aphanomyces stellatus</name>
    <dbReference type="NCBI Taxonomy" id="120398"/>
    <lineage>
        <taxon>Eukaryota</taxon>
        <taxon>Sar</taxon>
        <taxon>Stramenopiles</taxon>
        <taxon>Oomycota</taxon>
        <taxon>Saprolegniomycetes</taxon>
        <taxon>Saprolegniales</taxon>
        <taxon>Verrucalvaceae</taxon>
        <taxon>Aphanomyces</taxon>
    </lineage>
</organism>
<dbReference type="PANTHER" id="PTHR31827">
    <property type="entry name" value="EMB|CAB89363.1"/>
    <property type="match status" value="1"/>
</dbReference>
<reference evidence="2" key="2">
    <citation type="submission" date="2019-06" db="EMBL/GenBank/DDBJ databases">
        <title>Genomics analysis of Aphanomyces spp. identifies a new class of oomycete effector associated with host adaptation.</title>
        <authorList>
            <person name="Gaulin E."/>
        </authorList>
    </citation>
    <scope>NUCLEOTIDE SEQUENCE</scope>
    <source>
        <strain evidence="2">CBS 578.67</strain>
    </source>
</reference>
<dbReference type="PANTHER" id="PTHR31827:SF1">
    <property type="entry name" value="EMB|CAB89363.1"/>
    <property type="match status" value="1"/>
</dbReference>
<dbReference type="OrthoDB" id="73726at2759"/>
<reference evidence="3 4" key="1">
    <citation type="submission" date="2019-03" db="EMBL/GenBank/DDBJ databases">
        <authorList>
            <person name="Gaulin E."/>
            <person name="Dumas B."/>
        </authorList>
    </citation>
    <scope>NUCLEOTIDE SEQUENCE [LARGE SCALE GENOMIC DNA]</scope>
    <source>
        <strain evidence="3">CBS 568.67</strain>
    </source>
</reference>
<keyword evidence="4" id="KW-1185">Reference proteome</keyword>
<name>A0A485K5Y5_9STRA</name>
<accession>A0A485K5Y5</accession>
<sequence length="203" mass="22944">MLSPLQCAFCPKVAIFGNKCLEHRYRLRCSAQSCLNQVYARNLCVKHGGKPLCEFPGCSRNVRRHGRCCIHMQNHQERKLCASPGCDKFATSRGSCVRHGGGRQCKWEGCTHYARQGGLCVSHFRARAAIPVLRQLAPIELERPREVWMSDSNDMSFRSSVLEMAHPTPFVPTNDGSYGLTRDAMIQKYSRPSSLQWLLTQNT</sequence>
<evidence type="ECO:0000313" key="3">
    <source>
        <dbReference type="EMBL" id="VFT78924.1"/>
    </source>
</evidence>
<evidence type="ECO:0000259" key="1">
    <source>
        <dbReference type="Pfam" id="PF24906"/>
    </source>
</evidence>
<dbReference type="Pfam" id="PF24906">
    <property type="entry name" value="Zf_WRKY19"/>
    <property type="match status" value="1"/>
</dbReference>
<feature type="domain" description="WRKY19-like zinc finger" evidence="1">
    <location>
        <begin position="102"/>
        <end position="123"/>
    </location>
</feature>
<dbReference type="InterPro" id="IPR056866">
    <property type="entry name" value="Znf_WRKY19"/>
</dbReference>
<gene>
    <name evidence="3" type="primary">Aste57867_1713</name>
    <name evidence="2" type="ORF">As57867_001711</name>
    <name evidence="3" type="ORF">ASTE57867_1713</name>
</gene>
<dbReference type="EMBL" id="VJMH01000150">
    <property type="protein sequence ID" value="KAF0718418.1"/>
    <property type="molecule type" value="Genomic_DNA"/>
</dbReference>
<dbReference type="Proteomes" id="UP000332933">
    <property type="component" value="Unassembled WGS sequence"/>
</dbReference>
<evidence type="ECO:0000313" key="4">
    <source>
        <dbReference type="Proteomes" id="UP000332933"/>
    </source>
</evidence>
<protein>
    <submittedName>
        <fullName evidence="3">Aste57867_1713 protein</fullName>
    </submittedName>
</protein>
<proteinExistence type="predicted"/>
<dbReference type="AlphaFoldDB" id="A0A485K5Y5"/>
<dbReference type="EMBL" id="CAADRA010000150">
    <property type="protein sequence ID" value="VFT78924.1"/>
    <property type="molecule type" value="Genomic_DNA"/>
</dbReference>